<reference evidence="2 3" key="1">
    <citation type="journal article" date="2018" name="IMA Fungus">
        <title>IMA Genome-F 10: Nine draft genome sequences of Claviceps purpurea s.lat., including C. arundinis, C. humidiphila, and C. cf. spartinae, pseudomolecules for the pitch canker pathogen Fusarium circinatum, draft genome of Davidsoniella eucalypti, Grosmannia galeiformis, Quambalaria eucalypti, and Teratosphaeria destructans.</title>
        <authorList>
            <person name="Wingfield B.D."/>
            <person name="Liu M."/>
            <person name="Nguyen H.D."/>
            <person name="Lane F.A."/>
            <person name="Morgan S.W."/>
            <person name="De Vos L."/>
            <person name="Wilken P.M."/>
            <person name="Duong T.A."/>
            <person name="Aylward J."/>
            <person name="Coetzee M.P."/>
            <person name="Dadej K."/>
            <person name="De Beer Z.W."/>
            <person name="Findlay W."/>
            <person name="Havenga M."/>
            <person name="Kolarik M."/>
            <person name="Menzies J.G."/>
            <person name="Naidoo K."/>
            <person name="Pochopski O."/>
            <person name="Shoukouhi P."/>
            <person name="Santana Q.C."/>
            <person name="Seifert K.A."/>
            <person name="Soal N."/>
            <person name="Steenkamp E.T."/>
            <person name="Tatham C.T."/>
            <person name="van der Nest M.A."/>
            <person name="Wingfield M.J."/>
        </authorList>
    </citation>
    <scope>NUCLEOTIDE SEQUENCE [LARGE SCALE GENOMIC DNA]</scope>
    <source>
        <strain evidence="2">CMW44962</strain>
    </source>
</reference>
<reference evidence="2 3" key="2">
    <citation type="journal article" date="2021" name="Curr. Genet.">
        <title>Genetic response to nitrogen starvation in the aggressive Eucalyptus foliar pathogen Teratosphaeria destructans.</title>
        <authorList>
            <person name="Havenga M."/>
            <person name="Wingfield B.D."/>
            <person name="Wingfield M.J."/>
            <person name="Dreyer L.L."/>
            <person name="Roets F."/>
            <person name="Aylward J."/>
        </authorList>
    </citation>
    <scope>NUCLEOTIDE SEQUENCE [LARGE SCALE GENOMIC DNA]</scope>
    <source>
        <strain evidence="2">CMW44962</strain>
    </source>
</reference>
<gene>
    <name evidence="2" type="ORF">Tdes44962_MAKER06480</name>
</gene>
<name>A0A9W7W7V2_9PEZI</name>
<dbReference type="EMBL" id="RIBY02000025">
    <property type="protein sequence ID" value="KAH9845570.1"/>
    <property type="molecule type" value="Genomic_DNA"/>
</dbReference>
<evidence type="ECO:0000256" key="1">
    <source>
        <dbReference type="SAM" id="SignalP"/>
    </source>
</evidence>
<evidence type="ECO:0000313" key="3">
    <source>
        <dbReference type="Proteomes" id="UP001138500"/>
    </source>
</evidence>
<dbReference type="SUPFAM" id="SSF53474">
    <property type="entry name" value="alpha/beta-Hydrolases"/>
    <property type="match status" value="1"/>
</dbReference>
<dbReference type="GO" id="GO:0016298">
    <property type="term" value="F:lipase activity"/>
    <property type="evidence" value="ECO:0007669"/>
    <property type="project" value="TreeGrafter"/>
</dbReference>
<dbReference type="OrthoDB" id="9974421at2759"/>
<proteinExistence type="predicted"/>
<dbReference type="Gene3D" id="3.40.50.1820">
    <property type="entry name" value="alpha/beta hydrolase"/>
    <property type="match status" value="1"/>
</dbReference>
<dbReference type="InterPro" id="IPR002918">
    <property type="entry name" value="Lipase_EstA/Esterase_EstB"/>
</dbReference>
<evidence type="ECO:0000313" key="2">
    <source>
        <dbReference type="EMBL" id="KAH9845570.1"/>
    </source>
</evidence>
<dbReference type="Proteomes" id="UP001138500">
    <property type="component" value="Unassembled WGS sequence"/>
</dbReference>
<feature type="chain" id="PRO_5040859197" evidence="1">
    <location>
        <begin position="17"/>
        <end position="281"/>
    </location>
</feature>
<organism evidence="2 3">
    <name type="scientific">Teratosphaeria destructans</name>
    <dbReference type="NCBI Taxonomy" id="418781"/>
    <lineage>
        <taxon>Eukaryota</taxon>
        <taxon>Fungi</taxon>
        <taxon>Dikarya</taxon>
        <taxon>Ascomycota</taxon>
        <taxon>Pezizomycotina</taxon>
        <taxon>Dothideomycetes</taxon>
        <taxon>Dothideomycetidae</taxon>
        <taxon>Mycosphaerellales</taxon>
        <taxon>Teratosphaeriaceae</taxon>
        <taxon>Teratosphaeria</taxon>
    </lineage>
</organism>
<dbReference type="GO" id="GO:0016042">
    <property type="term" value="P:lipid catabolic process"/>
    <property type="evidence" value="ECO:0007669"/>
    <property type="project" value="InterPro"/>
</dbReference>
<dbReference type="AlphaFoldDB" id="A0A9W7W7V2"/>
<dbReference type="PANTHER" id="PTHR32015">
    <property type="entry name" value="FASTING INDUCED LIPASE"/>
    <property type="match status" value="1"/>
</dbReference>
<accession>A0A9W7W7V2</accession>
<feature type="signal peptide" evidence="1">
    <location>
        <begin position="1"/>
        <end position="16"/>
    </location>
</feature>
<protein>
    <submittedName>
        <fullName evidence="2">Lipase (Class 2)</fullName>
    </submittedName>
</protein>
<dbReference type="InterPro" id="IPR029058">
    <property type="entry name" value="AB_hydrolase_fold"/>
</dbReference>
<keyword evidence="1" id="KW-0732">Signal</keyword>
<dbReference type="PANTHER" id="PTHR32015:SF1">
    <property type="entry name" value="LIPASE"/>
    <property type="match status" value="1"/>
</dbReference>
<sequence>MWSPIILSLTAALTAASPILERQTATHNNFACRSTVHPNPVILFHGLGATYYEDLNYLEAYLQINSFCTFSITYGAFPGWPYVGGLEHIDQSAAQLATFVNKVKQNTGASKVDFVGHSEGAFQTLYVTKFEGVSSFVDKIFAIAPPTHGTSFANLYNLSYFGGNLTNEVVKTILDDFGCPACDDLVDGGAAVEKLNNGPIAQSGVSYTILASKDDELVTPTYTAFVNETSVRNIYVQDYCPNDPVGHIGEAYDQNVWALVLNTLSGSTAGPTTCVYGSPGR</sequence>
<dbReference type="Pfam" id="PF01674">
    <property type="entry name" value="Lipase_2"/>
    <property type="match status" value="1"/>
</dbReference>
<comment type="caution">
    <text evidence="2">The sequence shown here is derived from an EMBL/GenBank/DDBJ whole genome shotgun (WGS) entry which is preliminary data.</text>
</comment>
<keyword evidence="3" id="KW-1185">Reference proteome</keyword>